<dbReference type="EMBL" id="WSRS01000012">
    <property type="protein sequence ID" value="MVX58514.1"/>
    <property type="molecule type" value="Genomic_DNA"/>
</dbReference>
<comment type="caution">
    <text evidence="1">The sequence shown here is derived from an EMBL/GenBank/DDBJ whole genome shotgun (WGS) entry which is preliminary data.</text>
</comment>
<dbReference type="RefSeq" id="WP_160332338.1">
    <property type="nucleotide sequence ID" value="NZ_WSRS01000012.1"/>
</dbReference>
<accession>A0A7X3G7E4</accession>
<organism evidence="1 2">
    <name type="scientific">Streptococcus danieliae</name>
    <dbReference type="NCBI Taxonomy" id="747656"/>
    <lineage>
        <taxon>Bacteria</taxon>
        <taxon>Bacillati</taxon>
        <taxon>Bacillota</taxon>
        <taxon>Bacilli</taxon>
        <taxon>Lactobacillales</taxon>
        <taxon>Streptococcaceae</taxon>
        <taxon>Streptococcus</taxon>
    </lineage>
</organism>
<dbReference type="Proteomes" id="UP000461595">
    <property type="component" value="Unassembled WGS sequence"/>
</dbReference>
<evidence type="ECO:0000313" key="2">
    <source>
        <dbReference type="Proteomes" id="UP000461595"/>
    </source>
</evidence>
<evidence type="ECO:0000313" key="1">
    <source>
        <dbReference type="EMBL" id="MVX58514.1"/>
    </source>
</evidence>
<proteinExistence type="predicted"/>
<reference evidence="1 2" key="1">
    <citation type="submission" date="2019-12" db="EMBL/GenBank/DDBJ databases">
        <title>Microbes associate with the intestines of laboratory mice.</title>
        <authorList>
            <person name="Navarre W."/>
            <person name="Wong E."/>
        </authorList>
    </citation>
    <scope>NUCLEOTIDE SEQUENCE [LARGE SCALE GENOMIC DNA]</scope>
    <source>
        <strain evidence="1 2">NM51_B2-22</strain>
    </source>
</reference>
<name>A0A7X3G7E4_9STRE</name>
<protein>
    <submittedName>
        <fullName evidence="1">Uncharacterized protein</fullName>
    </submittedName>
</protein>
<sequence length="55" mass="6442">MATISITREMVFTEEDLKKIKQSAPTERFLNAIKESSKPVERPNRIEGRFDAYLR</sequence>
<dbReference type="AlphaFoldDB" id="A0A7X3G7E4"/>
<gene>
    <name evidence="1" type="ORF">E5983_02455</name>
</gene>